<accession>K2G643</accession>
<dbReference type="AlphaFoldDB" id="K2G643"/>
<sequence length="741" mass="85383">MNRKKILSIALAISAALYSHANANIENFNMRVSDGTSYETWTSFTDSPLSVQVWKRLDFETIIQTNSWSWAYTYSANFWNWFLKAWPYSYNIARWNVATCSPTWIQSLDSLFSFGMPDADCIIEIYTKYNAAALWNHNIQLLATWPGTTTLLSTLSVNAIWGPAIVNASSLSKFNNWIIDSVLITTSSSSSINSFSWILIDWNPPTSITAVWTSGTAWELWFPWVIWTDYVPSLSWNFWQQTIDWSVSAQDKTAPFPSLSNSGWTFTWSQTISISMDEAWNIYYALTWSFLPYSSPLTINSNTTLSVKTIDRLFNEAIKNYSYNFVCPNQAPSNATLSAYPACVTICNVWYHLSWGSCAANVVAQPSSWGGGGGGWGWMTLDNCPQWDFSPNQFDGICWASPTSWTWQTGSIWSGNTVIPPYVWEDYSIAYQGLSPISSMSWSTLEKTYFRNLSDATAYLKGRLKDSKVLASVDATEKTIRFDWIWYYLTYDTDFARAYNKIINQYVLYFILADEFATSGLSLEKKSELLGLIWEMKNWAAIVEVESKIIKAWFTDIDSSFAKNDAIYLALKWIVKWYSGNLFMPDKSITRAEYLWIVMKSFWIAVTDNLTDTKFSDIPSWWEWMIKYIEKAKEYWINWQVINWKPVFRPNDPITRAEAIAILFNISGISSGNATVSEFADLPKDSSWMIKYTVKAKELWFAGWQVISWELRFRPNDPITRAESSRILTKALTYKKYWIQE</sequence>
<reference evidence="3" key="1">
    <citation type="journal article" date="2012" name="Science">
        <title>Fermentation, hydrogen, and sulfur metabolism in multiple uncultivated bacterial phyla.</title>
        <authorList>
            <person name="Wrighton K.C."/>
            <person name="Thomas B.C."/>
            <person name="Sharon I."/>
            <person name="Miller C.S."/>
            <person name="Castelle C.J."/>
            <person name="VerBerkmoes N.C."/>
            <person name="Wilkins M.J."/>
            <person name="Hettich R.L."/>
            <person name="Lipton M.S."/>
            <person name="Williams K.H."/>
            <person name="Long P.E."/>
            <person name="Banfield J.F."/>
        </authorList>
    </citation>
    <scope>NUCLEOTIDE SEQUENCE [LARGE SCALE GENOMIC DNA]</scope>
</reference>
<evidence type="ECO:0000259" key="2">
    <source>
        <dbReference type="PROSITE" id="PS51272"/>
    </source>
</evidence>
<gene>
    <name evidence="3" type="ORF">ACD_2C00105G0004</name>
</gene>
<evidence type="ECO:0000256" key="1">
    <source>
        <dbReference type="SAM" id="SignalP"/>
    </source>
</evidence>
<protein>
    <submittedName>
        <fullName evidence="3">S-layer protein</fullName>
    </submittedName>
</protein>
<keyword evidence="1" id="KW-0732">Signal</keyword>
<evidence type="ECO:0000313" key="3">
    <source>
        <dbReference type="EMBL" id="EKE29757.1"/>
    </source>
</evidence>
<comment type="caution">
    <text evidence="3">The sequence shown here is derived from an EMBL/GenBank/DDBJ whole genome shotgun (WGS) entry which is preliminary data.</text>
</comment>
<dbReference type="InterPro" id="IPR001119">
    <property type="entry name" value="SLH_dom"/>
</dbReference>
<feature type="signal peptide" evidence="1">
    <location>
        <begin position="1"/>
        <end position="23"/>
    </location>
</feature>
<proteinExistence type="predicted"/>
<organism evidence="3">
    <name type="scientific">uncultured bacterium</name>
    <name type="common">gcode 4</name>
    <dbReference type="NCBI Taxonomy" id="1234023"/>
    <lineage>
        <taxon>Bacteria</taxon>
        <taxon>environmental samples</taxon>
    </lineage>
</organism>
<feature type="domain" description="SLH" evidence="2">
    <location>
        <begin position="612"/>
        <end position="677"/>
    </location>
</feature>
<dbReference type="EMBL" id="AMFJ01000105">
    <property type="protein sequence ID" value="EKE29757.1"/>
    <property type="molecule type" value="Genomic_DNA"/>
</dbReference>
<feature type="chain" id="PRO_5017264576" evidence="1">
    <location>
        <begin position="24"/>
        <end position="741"/>
    </location>
</feature>
<dbReference type="Pfam" id="PF00395">
    <property type="entry name" value="SLH"/>
    <property type="match status" value="2"/>
</dbReference>
<name>K2G643_9BACT</name>
<dbReference type="PROSITE" id="PS51272">
    <property type="entry name" value="SLH"/>
    <property type="match status" value="1"/>
</dbReference>